<dbReference type="AlphaFoldDB" id="A0A1H9NHZ3"/>
<accession>A0A1H9NHZ3</accession>
<feature type="transmembrane region" description="Helical" evidence="1">
    <location>
        <begin position="162"/>
        <end position="184"/>
    </location>
</feature>
<feature type="transmembrane region" description="Helical" evidence="1">
    <location>
        <begin position="113"/>
        <end position="132"/>
    </location>
</feature>
<dbReference type="EMBL" id="FOGP01000001">
    <property type="protein sequence ID" value="SER35279.1"/>
    <property type="molecule type" value="Genomic_DNA"/>
</dbReference>
<keyword evidence="1" id="KW-0812">Transmembrane</keyword>
<feature type="transmembrane region" description="Helical" evidence="1">
    <location>
        <begin position="358"/>
        <end position="382"/>
    </location>
</feature>
<feature type="transmembrane region" description="Helical" evidence="1">
    <location>
        <begin position="250"/>
        <end position="267"/>
    </location>
</feature>
<dbReference type="Proteomes" id="UP000199128">
    <property type="component" value="Unassembled WGS sequence"/>
</dbReference>
<sequence length="445" mass="48495">MRRIAARRAWSFASLKVEGWAVIVSENAPSIEVPIQRGPRRRAELVGKRVGLPTVLLERLALFAIVLRVFMMIAWSPIATASPELSALKLCYLSDALVMAVCILILFVRAGRWGVIGCLVLALGVTVMYLSAELSHSDSLMIDLLVVFTVSFVEPRRLCKTYAIVALISIVIVMLLSMTGAIIMREFIPNGRLVFAYGFGHPNTLGGLLLSALGALMYVYWDSRHWAISFVLAVVAAVFAKVTLSSNSAAALLVIVAFACFVGHIDATRSVVARLRRMWVPLLILAPTVLGLIMLLLTANHGGYGILADIVDRLTHLRPSFANQYYVANGGFTLFGRPYVHSSTYHNGLGFAAVDSSYSYMSLVNGMVALLACFVAYVVLVVRSRGKRVHPFAVAAILIYVVYGVVEGYPMYLHSNFTLLLLAGLGRTALSRPTEIRRSPTGVNG</sequence>
<name>A0A1H9NHZ3_9ACTN</name>
<organism evidence="2 3">
    <name type="scientific">Parafannyhessea umbonata</name>
    <dbReference type="NCBI Taxonomy" id="604330"/>
    <lineage>
        <taxon>Bacteria</taxon>
        <taxon>Bacillati</taxon>
        <taxon>Actinomycetota</taxon>
        <taxon>Coriobacteriia</taxon>
        <taxon>Coriobacteriales</taxon>
        <taxon>Atopobiaceae</taxon>
        <taxon>Parafannyhessea</taxon>
    </lineage>
</organism>
<feature type="transmembrane region" description="Helical" evidence="1">
    <location>
        <begin position="389"/>
        <end position="406"/>
    </location>
</feature>
<feature type="transmembrane region" description="Helical" evidence="1">
    <location>
        <begin position="138"/>
        <end position="155"/>
    </location>
</feature>
<feature type="transmembrane region" description="Helical" evidence="1">
    <location>
        <begin position="204"/>
        <end position="221"/>
    </location>
</feature>
<feature type="transmembrane region" description="Helical" evidence="1">
    <location>
        <begin position="50"/>
        <end position="75"/>
    </location>
</feature>
<evidence type="ECO:0000313" key="3">
    <source>
        <dbReference type="Proteomes" id="UP000199128"/>
    </source>
</evidence>
<proteinExistence type="predicted"/>
<gene>
    <name evidence="2" type="ORF">SAMN05216446_0482</name>
</gene>
<keyword evidence="1" id="KW-0472">Membrane</keyword>
<evidence type="ECO:0000313" key="2">
    <source>
        <dbReference type="EMBL" id="SER35279.1"/>
    </source>
</evidence>
<feature type="transmembrane region" description="Helical" evidence="1">
    <location>
        <begin position="226"/>
        <end position="244"/>
    </location>
</feature>
<reference evidence="3" key="1">
    <citation type="submission" date="2016-10" db="EMBL/GenBank/DDBJ databases">
        <authorList>
            <person name="Varghese N."/>
            <person name="Submissions S."/>
        </authorList>
    </citation>
    <scope>NUCLEOTIDE SEQUENCE [LARGE SCALE GENOMIC DNA]</scope>
    <source>
        <strain evidence="3">KHGC19</strain>
    </source>
</reference>
<feature type="transmembrane region" description="Helical" evidence="1">
    <location>
        <begin position="279"/>
        <end position="299"/>
    </location>
</feature>
<feature type="transmembrane region" description="Helical" evidence="1">
    <location>
        <begin position="87"/>
        <end position="108"/>
    </location>
</feature>
<evidence type="ECO:0000256" key="1">
    <source>
        <dbReference type="SAM" id="Phobius"/>
    </source>
</evidence>
<protein>
    <submittedName>
        <fullName evidence="2">Uncharacterized protein</fullName>
    </submittedName>
</protein>
<keyword evidence="1" id="KW-1133">Transmembrane helix</keyword>